<feature type="transmembrane region" description="Helical" evidence="1">
    <location>
        <begin position="145"/>
        <end position="163"/>
    </location>
</feature>
<feature type="transmembrane region" description="Helical" evidence="1">
    <location>
        <begin position="175"/>
        <end position="194"/>
    </location>
</feature>
<feature type="transmembrane region" description="Helical" evidence="1">
    <location>
        <begin position="94"/>
        <end position="112"/>
    </location>
</feature>
<accession>A0A6I4VXZ8</accession>
<keyword evidence="1" id="KW-1133">Transmembrane helix</keyword>
<name>A0A6I4VXZ8_9BACL</name>
<comment type="caution">
    <text evidence="2">The sequence shown here is derived from an EMBL/GenBank/DDBJ whole genome shotgun (WGS) entry which is preliminary data.</text>
</comment>
<dbReference type="Proteomes" id="UP000430692">
    <property type="component" value="Unassembled WGS sequence"/>
</dbReference>
<feature type="transmembrane region" description="Helical" evidence="1">
    <location>
        <begin position="200"/>
        <end position="220"/>
    </location>
</feature>
<evidence type="ECO:0000256" key="1">
    <source>
        <dbReference type="SAM" id="Phobius"/>
    </source>
</evidence>
<dbReference type="EMBL" id="WUUL01000016">
    <property type="protein sequence ID" value="MXQ55611.1"/>
    <property type="molecule type" value="Genomic_DNA"/>
</dbReference>
<organism evidence="2 3">
    <name type="scientific">Shimazuella alba</name>
    <dbReference type="NCBI Taxonomy" id="2690964"/>
    <lineage>
        <taxon>Bacteria</taxon>
        <taxon>Bacillati</taxon>
        <taxon>Bacillota</taxon>
        <taxon>Bacilli</taxon>
        <taxon>Bacillales</taxon>
        <taxon>Thermoactinomycetaceae</taxon>
        <taxon>Shimazuella</taxon>
    </lineage>
</organism>
<evidence type="ECO:0008006" key="4">
    <source>
        <dbReference type="Google" id="ProtNLM"/>
    </source>
</evidence>
<feature type="transmembrane region" description="Helical" evidence="1">
    <location>
        <begin position="57"/>
        <end position="82"/>
    </location>
</feature>
<evidence type="ECO:0000313" key="3">
    <source>
        <dbReference type="Proteomes" id="UP000430692"/>
    </source>
</evidence>
<dbReference type="RefSeq" id="WP_160802959.1">
    <property type="nucleotide sequence ID" value="NZ_WUUL01000016.1"/>
</dbReference>
<feature type="transmembrane region" description="Helical" evidence="1">
    <location>
        <begin position="21"/>
        <end position="45"/>
    </location>
</feature>
<sequence length="226" mass="25970">MKRKVEAIAENKTFFLWSLRTSACFLFLSVFFILFVLVDVCHGSIAERFTYISENYVLVQIAWSLNFVALFAICFVFTMLFFHLNRTYRPILQMAWFISLVALCASTLYHIIEIVLMPNLMQWSMSISTESAHDTLLVWDQILDHLGGIFIPTSLAIGGLIYTGVMFQTKEIPSVLSYWSFLIWSLVLIGSFFVSFLGVFVLFLLSIVILLYVPLIWQIGKIVKNS</sequence>
<gene>
    <name evidence="2" type="ORF">GSM42_18160</name>
</gene>
<keyword evidence="1" id="KW-0812">Transmembrane</keyword>
<protein>
    <recommendedName>
        <fullName evidence="4">DUF4386 domain-containing protein</fullName>
    </recommendedName>
</protein>
<evidence type="ECO:0000313" key="2">
    <source>
        <dbReference type="EMBL" id="MXQ55611.1"/>
    </source>
</evidence>
<keyword evidence="3" id="KW-1185">Reference proteome</keyword>
<proteinExistence type="predicted"/>
<reference evidence="2 3" key="1">
    <citation type="submission" date="2019-12" db="EMBL/GenBank/DDBJ databases">
        <title>Whole-genome analyses of novel actinobacteria.</title>
        <authorList>
            <person name="Sahin N."/>
            <person name="Saygin H."/>
        </authorList>
    </citation>
    <scope>NUCLEOTIDE SEQUENCE [LARGE SCALE GENOMIC DNA]</scope>
    <source>
        <strain evidence="2 3">KC615</strain>
    </source>
</reference>
<keyword evidence="1" id="KW-0472">Membrane</keyword>
<dbReference type="AlphaFoldDB" id="A0A6I4VXZ8"/>